<gene>
    <name evidence="1" type="ORF">SERLADRAFT_456236</name>
</gene>
<dbReference type="EMBL" id="GL945429">
    <property type="protein sequence ID" value="EGO28958.1"/>
    <property type="molecule type" value="Genomic_DNA"/>
</dbReference>
<reference evidence="1" key="1">
    <citation type="submission" date="2011-04" db="EMBL/GenBank/DDBJ databases">
        <title>Evolution of plant cell wall degrading machinery underlies the functional diversity of forest fungi.</title>
        <authorList>
            <consortium name="US DOE Joint Genome Institute (JGI-PGF)"/>
            <person name="Eastwood D.C."/>
            <person name="Floudas D."/>
            <person name="Binder M."/>
            <person name="Majcherczyk A."/>
            <person name="Schneider P."/>
            <person name="Aerts A."/>
            <person name="Asiegbu F.O."/>
            <person name="Baker S.E."/>
            <person name="Barry K."/>
            <person name="Bendiksby M."/>
            <person name="Blumentritt M."/>
            <person name="Coutinho P.M."/>
            <person name="Cullen D."/>
            <person name="Cullen D."/>
            <person name="Gathman A."/>
            <person name="Goodell B."/>
            <person name="Henrissat B."/>
            <person name="Ihrmark K."/>
            <person name="Kauserud H."/>
            <person name="Kohler A."/>
            <person name="LaButti K."/>
            <person name="Lapidus A."/>
            <person name="Lavin J.L."/>
            <person name="Lee Y.-H."/>
            <person name="Lindquist E."/>
            <person name="Lilly W."/>
            <person name="Lucas S."/>
            <person name="Morin E."/>
            <person name="Murat C."/>
            <person name="Oguiza J.A."/>
            <person name="Park J."/>
            <person name="Pisabarro A.G."/>
            <person name="Riley R."/>
            <person name="Rosling A."/>
            <person name="Salamov A."/>
            <person name="Schmidt O."/>
            <person name="Schmutz J."/>
            <person name="Skrede I."/>
            <person name="Stenlid J."/>
            <person name="Wiebenga A."/>
            <person name="Xie X."/>
            <person name="Kues U."/>
            <person name="Hibbett D.S."/>
            <person name="Hoffmeister D."/>
            <person name="Hogberg N."/>
            <person name="Martin F."/>
            <person name="Grigoriev I.V."/>
            <person name="Watkinson S.C."/>
        </authorList>
    </citation>
    <scope>NUCLEOTIDE SEQUENCE</scope>
    <source>
        <strain evidence="1">S7.9</strain>
    </source>
</reference>
<protein>
    <submittedName>
        <fullName evidence="1">Uncharacterized protein</fullName>
    </submittedName>
</protein>
<dbReference type="AlphaFoldDB" id="F8NI61"/>
<dbReference type="RefSeq" id="XP_007313200.1">
    <property type="nucleotide sequence ID" value="XM_007313138.1"/>
</dbReference>
<accession>F8NI61</accession>
<proteinExistence type="predicted"/>
<evidence type="ECO:0000313" key="1">
    <source>
        <dbReference type="EMBL" id="EGO28958.1"/>
    </source>
</evidence>
<organism>
    <name type="scientific">Serpula lacrymans var. lacrymans (strain S7.9)</name>
    <name type="common">Dry rot fungus</name>
    <dbReference type="NCBI Taxonomy" id="578457"/>
    <lineage>
        <taxon>Eukaryota</taxon>
        <taxon>Fungi</taxon>
        <taxon>Dikarya</taxon>
        <taxon>Basidiomycota</taxon>
        <taxon>Agaricomycotina</taxon>
        <taxon>Agaricomycetes</taxon>
        <taxon>Agaricomycetidae</taxon>
        <taxon>Boletales</taxon>
        <taxon>Coniophorineae</taxon>
        <taxon>Serpulaceae</taxon>
        <taxon>Serpula</taxon>
    </lineage>
</organism>
<name>F8NI61_SERL9</name>
<dbReference type="KEGG" id="sla:SERLADRAFT_456236"/>
<sequence length="76" mass="8456">MKENACVETDQSNKLRSLAGYLLSDYRDCNSFVPSPIAQTILVVLSLHTAELTKQLRQASPNHTINTHFGHAKTTE</sequence>
<dbReference type="GeneID" id="18817285"/>
<dbReference type="Proteomes" id="UP000008064">
    <property type="component" value="Unassembled WGS sequence"/>
</dbReference>
<dbReference type="HOGENOM" id="CLU_2655985_0_0_1"/>